<dbReference type="Gene3D" id="3.90.180.10">
    <property type="entry name" value="Medium-chain alcohol dehydrogenases, catalytic domain"/>
    <property type="match status" value="1"/>
</dbReference>
<comment type="similarity">
    <text evidence="1">Belongs to the zinc-containing alcohol dehydrogenase family. Quinone oxidoreductase subfamily.</text>
</comment>
<sequence>MKAKKAQYSQRGPVPQDVIGAVEFELPALAPGQVRVAVLAAPINPSDVLTLTGEYGLLPPLPATGGNEGVGRVIECGEGVASPAVGSLVLLPVGCGTWTTHLDLPAKHLVELPHDVDPVQLSMLTVNPPTALLMLTEFVDLQPGDWVIQNAANSAVGGYLIQLAKLRGLNTINVVRRASAIEAVKESGAEHVVVDAEDLPKRVREATGGAHVKLAIDCVGGVSTENLARCLDEGGTLVNYGAMSGERCMISPRYFVFRDITLRGFWLSQWFKQATPQKRTEVFGHIAGLIAEGKLQARVQATYDLDHIKQAVQAAASGARDGKIIVEPNGPPRAAI</sequence>
<evidence type="ECO:0000256" key="5">
    <source>
        <dbReference type="ARBA" id="ARBA00022946"/>
    </source>
</evidence>
<proteinExistence type="inferred from homology"/>
<evidence type="ECO:0000256" key="2">
    <source>
        <dbReference type="ARBA" id="ARBA00022516"/>
    </source>
</evidence>
<comment type="catalytic activity">
    <reaction evidence="10">
        <text>a 2,3-saturated acyl-[ACP] + NADP(+) = a (2E)-enoyl-[ACP] + NADPH + H(+)</text>
        <dbReference type="Rhea" id="RHEA:22564"/>
        <dbReference type="Rhea" id="RHEA-COMP:9925"/>
        <dbReference type="Rhea" id="RHEA-COMP:9926"/>
        <dbReference type="ChEBI" id="CHEBI:15378"/>
        <dbReference type="ChEBI" id="CHEBI:57783"/>
        <dbReference type="ChEBI" id="CHEBI:58349"/>
        <dbReference type="ChEBI" id="CHEBI:78784"/>
        <dbReference type="ChEBI" id="CHEBI:78785"/>
        <dbReference type="EC" id="1.3.1.104"/>
    </reaction>
</comment>
<keyword evidence="13" id="KW-1185">Reference proteome</keyword>
<dbReference type="Pfam" id="PF00107">
    <property type="entry name" value="ADH_zinc_N"/>
    <property type="match status" value="1"/>
</dbReference>
<dbReference type="InterPro" id="IPR013149">
    <property type="entry name" value="ADH-like_C"/>
</dbReference>
<organism evidence="12 13">
    <name type="scientific">Arenimonas metalli CF5-1</name>
    <dbReference type="NCBI Taxonomy" id="1384056"/>
    <lineage>
        <taxon>Bacteria</taxon>
        <taxon>Pseudomonadati</taxon>
        <taxon>Pseudomonadota</taxon>
        <taxon>Gammaproteobacteria</taxon>
        <taxon>Lysobacterales</taxon>
        <taxon>Lysobacteraceae</taxon>
        <taxon>Arenimonas</taxon>
    </lineage>
</organism>
<evidence type="ECO:0000256" key="7">
    <source>
        <dbReference type="ARBA" id="ARBA00023098"/>
    </source>
</evidence>
<dbReference type="InterPro" id="IPR011032">
    <property type="entry name" value="GroES-like_sf"/>
</dbReference>
<evidence type="ECO:0000256" key="3">
    <source>
        <dbReference type="ARBA" id="ARBA00022832"/>
    </source>
</evidence>
<name>A0A091B4M4_9GAMM</name>
<dbReference type="EMBL" id="AVCK01000009">
    <property type="protein sequence ID" value="KFN47553.1"/>
    <property type="molecule type" value="Genomic_DNA"/>
</dbReference>
<keyword evidence="2" id="KW-0444">Lipid biosynthesis</keyword>
<gene>
    <name evidence="12" type="ORF">N787_08310</name>
</gene>
<dbReference type="GO" id="GO:0141148">
    <property type="term" value="F:enoyl-[acyl-carrier-protein] reductase (NADPH) activity"/>
    <property type="evidence" value="ECO:0007669"/>
    <property type="project" value="UniProtKB-EC"/>
</dbReference>
<keyword evidence="6" id="KW-0560">Oxidoreductase</keyword>
<dbReference type="PATRIC" id="fig|1384056.3.peg.521"/>
<dbReference type="OrthoDB" id="9788224at2"/>
<dbReference type="SUPFAM" id="SSF51735">
    <property type="entry name" value="NAD(P)-binding Rossmann-fold domains"/>
    <property type="match status" value="1"/>
</dbReference>
<keyword evidence="5" id="KW-0809">Transit peptide</keyword>
<evidence type="ECO:0000256" key="10">
    <source>
        <dbReference type="ARBA" id="ARBA00048843"/>
    </source>
</evidence>
<evidence type="ECO:0000256" key="8">
    <source>
        <dbReference type="ARBA" id="ARBA00023160"/>
    </source>
</evidence>
<dbReference type="InterPro" id="IPR013154">
    <property type="entry name" value="ADH-like_N"/>
</dbReference>
<dbReference type="PANTHER" id="PTHR43981:SF2">
    <property type="entry name" value="ENOYL-[ACYL-CARRIER-PROTEIN] REDUCTASE, MITOCHONDRIAL"/>
    <property type="match status" value="1"/>
</dbReference>
<keyword evidence="7" id="KW-0443">Lipid metabolism</keyword>
<dbReference type="Pfam" id="PF08240">
    <property type="entry name" value="ADH_N"/>
    <property type="match status" value="1"/>
</dbReference>
<accession>A0A091B4M4</accession>
<evidence type="ECO:0000256" key="9">
    <source>
        <dbReference type="ARBA" id="ARBA00038963"/>
    </source>
</evidence>
<dbReference type="EC" id="1.3.1.104" evidence="9"/>
<dbReference type="eggNOG" id="COG0604">
    <property type="taxonomic scope" value="Bacteria"/>
</dbReference>
<evidence type="ECO:0000259" key="11">
    <source>
        <dbReference type="SMART" id="SM00829"/>
    </source>
</evidence>
<evidence type="ECO:0000256" key="4">
    <source>
        <dbReference type="ARBA" id="ARBA00022857"/>
    </source>
</evidence>
<dbReference type="InterPro" id="IPR020843">
    <property type="entry name" value="ER"/>
</dbReference>
<dbReference type="InterPro" id="IPR051034">
    <property type="entry name" value="Mito_Enoyl-ACP_Reductase"/>
</dbReference>
<evidence type="ECO:0000256" key="1">
    <source>
        <dbReference type="ARBA" id="ARBA00010371"/>
    </source>
</evidence>
<dbReference type="AlphaFoldDB" id="A0A091B4M4"/>
<dbReference type="Gene3D" id="3.40.50.720">
    <property type="entry name" value="NAD(P)-binding Rossmann-like Domain"/>
    <property type="match status" value="1"/>
</dbReference>
<reference evidence="12 13" key="1">
    <citation type="submission" date="2013-09" db="EMBL/GenBank/DDBJ databases">
        <title>Genome sequencing of Arenimonas metalli.</title>
        <authorList>
            <person name="Chen F."/>
            <person name="Wang G."/>
        </authorList>
    </citation>
    <scope>NUCLEOTIDE SEQUENCE [LARGE SCALE GENOMIC DNA]</scope>
    <source>
        <strain evidence="12 13">CF5-1</strain>
    </source>
</reference>
<dbReference type="SUPFAM" id="SSF50129">
    <property type="entry name" value="GroES-like"/>
    <property type="match status" value="1"/>
</dbReference>
<dbReference type="CDD" id="cd05282">
    <property type="entry name" value="ETR_like"/>
    <property type="match status" value="1"/>
</dbReference>
<evidence type="ECO:0000256" key="6">
    <source>
        <dbReference type="ARBA" id="ARBA00023002"/>
    </source>
</evidence>
<keyword evidence="3" id="KW-0276">Fatty acid metabolism</keyword>
<dbReference type="GO" id="GO:0006633">
    <property type="term" value="P:fatty acid biosynthetic process"/>
    <property type="evidence" value="ECO:0007669"/>
    <property type="project" value="UniProtKB-KW"/>
</dbReference>
<evidence type="ECO:0000313" key="12">
    <source>
        <dbReference type="EMBL" id="KFN47553.1"/>
    </source>
</evidence>
<protein>
    <recommendedName>
        <fullName evidence="9">enoyl-[acyl-carrier-protein] reductase</fullName>
        <ecNumber evidence="9">1.3.1.104</ecNumber>
    </recommendedName>
</protein>
<feature type="domain" description="Enoyl reductase (ER)" evidence="11">
    <location>
        <begin position="20"/>
        <end position="326"/>
    </location>
</feature>
<evidence type="ECO:0000313" key="13">
    <source>
        <dbReference type="Proteomes" id="UP000029393"/>
    </source>
</evidence>
<keyword evidence="4" id="KW-0521">NADP</keyword>
<dbReference type="RefSeq" id="WP_034210589.1">
    <property type="nucleotide sequence ID" value="NZ_AVCK01000009.1"/>
</dbReference>
<dbReference type="Proteomes" id="UP000029393">
    <property type="component" value="Unassembled WGS sequence"/>
</dbReference>
<dbReference type="InterPro" id="IPR036291">
    <property type="entry name" value="NAD(P)-bd_dom_sf"/>
</dbReference>
<keyword evidence="8" id="KW-0275">Fatty acid biosynthesis</keyword>
<dbReference type="STRING" id="1384056.N787_08310"/>
<dbReference type="PANTHER" id="PTHR43981">
    <property type="entry name" value="ENOYL-[ACYL-CARRIER-PROTEIN] REDUCTASE, MITOCHONDRIAL"/>
    <property type="match status" value="1"/>
</dbReference>
<comment type="caution">
    <text evidence="12">The sequence shown here is derived from an EMBL/GenBank/DDBJ whole genome shotgun (WGS) entry which is preliminary data.</text>
</comment>
<dbReference type="SMART" id="SM00829">
    <property type="entry name" value="PKS_ER"/>
    <property type="match status" value="1"/>
</dbReference>